<gene>
    <name evidence="7" type="ORF">NNL38_17525</name>
</gene>
<dbReference type="Gene3D" id="3.40.50.12780">
    <property type="entry name" value="N-terminal domain of ligase-like"/>
    <property type="match status" value="1"/>
</dbReference>
<dbReference type="CDD" id="cd05943">
    <property type="entry name" value="AACS"/>
    <property type="match status" value="1"/>
</dbReference>
<dbReference type="NCBIfam" id="TIGR01217">
    <property type="entry name" value="ac_ac_CoA_syn"/>
    <property type="match status" value="1"/>
</dbReference>
<dbReference type="NCBIfam" id="NF002937">
    <property type="entry name" value="PRK03584.1"/>
    <property type="match status" value="1"/>
</dbReference>
<dbReference type="PANTHER" id="PTHR42921:SF1">
    <property type="entry name" value="ACETOACETYL-COA SYNTHETASE"/>
    <property type="match status" value="1"/>
</dbReference>
<dbReference type="InterPro" id="IPR020845">
    <property type="entry name" value="AMP-binding_CS"/>
</dbReference>
<dbReference type="Proteomes" id="UP001057998">
    <property type="component" value="Chromosome 2"/>
</dbReference>
<comment type="similarity">
    <text evidence="1">Belongs to the ATP-dependent AMP-binding enzyme family.</text>
</comment>
<dbReference type="EMBL" id="CP101509">
    <property type="protein sequence ID" value="UTV30378.1"/>
    <property type="molecule type" value="Genomic_DNA"/>
</dbReference>
<dbReference type="EC" id="6.2.1.16" evidence="7"/>
<reference evidence="7" key="1">
    <citation type="submission" date="2022-07" db="EMBL/GenBank/DDBJ databases">
        <title>Genome sequencing of Photobacterium atrarenae GJH2-4.</title>
        <authorList>
            <person name="Park S.-J."/>
        </authorList>
    </citation>
    <scope>NUCLEOTIDE SEQUENCE</scope>
    <source>
        <strain evidence="7">GJH2-4</strain>
    </source>
</reference>
<evidence type="ECO:0000259" key="6">
    <source>
        <dbReference type="Pfam" id="PF16177"/>
    </source>
</evidence>
<keyword evidence="2 7" id="KW-0436">Ligase</keyword>
<keyword evidence="4" id="KW-0067">ATP-binding</keyword>
<dbReference type="PANTHER" id="PTHR42921">
    <property type="entry name" value="ACETOACETYL-COA SYNTHETASE"/>
    <property type="match status" value="1"/>
</dbReference>
<feature type="domain" description="Acetyl-coenzyme A synthetase N-terminal" evidence="6">
    <location>
        <begin position="52"/>
        <end position="111"/>
    </location>
</feature>
<dbReference type="GO" id="GO:0030729">
    <property type="term" value="F:acetoacetate-CoA ligase activity"/>
    <property type="evidence" value="ECO:0007669"/>
    <property type="project" value="UniProtKB-EC"/>
</dbReference>
<evidence type="ECO:0000256" key="2">
    <source>
        <dbReference type="ARBA" id="ARBA00022598"/>
    </source>
</evidence>
<evidence type="ECO:0000256" key="1">
    <source>
        <dbReference type="ARBA" id="ARBA00006432"/>
    </source>
</evidence>
<dbReference type="InterPro" id="IPR032387">
    <property type="entry name" value="ACAS_N"/>
</dbReference>
<name>A0ABY5GN75_9GAMM</name>
<evidence type="ECO:0000259" key="5">
    <source>
        <dbReference type="Pfam" id="PF00501"/>
    </source>
</evidence>
<proteinExistence type="inferred from homology"/>
<keyword evidence="8" id="KW-1185">Reference proteome</keyword>
<evidence type="ECO:0000256" key="4">
    <source>
        <dbReference type="ARBA" id="ARBA00022840"/>
    </source>
</evidence>
<keyword evidence="3" id="KW-0547">Nucleotide-binding</keyword>
<evidence type="ECO:0000313" key="8">
    <source>
        <dbReference type="Proteomes" id="UP001057998"/>
    </source>
</evidence>
<dbReference type="InterPro" id="IPR005914">
    <property type="entry name" value="Acac_CoA_synth"/>
</dbReference>
<feature type="domain" description="AMP-dependent synthetase/ligase" evidence="5">
    <location>
        <begin position="117"/>
        <end position="505"/>
    </location>
</feature>
<protein>
    <submittedName>
        <fullName evidence="7">Acetoacetate--CoA ligase</fullName>
        <ecNumber evidence="7">6.2.1.16</ecNumber>
    </submittedName>
</protein>
<dbReference type="Pfam" id="PF00501">
    <property type="entry name" value="AMP-binding"/>
    <property type="match status" value="1"/>
</dbReference>
<dbReference type="InterPro" id="IPR042099">
    <property type="entry name" value="ANL_N_sf"/>
</dbReference>
<dbReference type="InterPro" id="IPR000873">
    <property type="entry name" value="AMP-dep_synth/lig_dom"/>
</dbReference>
<accession>A0ABY5GN75</accession>
<dbReference type="Pfam" id="PF16177">
    <property type="entry name" value="ACAS_N"/>
    <property type="match status" value="1"/>
</dbReference>
<dbReference type="SUPFAM" id="SSF56801">
    <property type="entry name" value="Acetyl-CoA synthetase-like"/>
    <property type="match status" value="1"/>
</dbReference>
<sequence length="691" mass="77369">MTASSEVEVMDIQNDLQPQLMWMPEKDRIHDSLLYQFMVRLSEQENTLFHDYQQLHHWSVEHSEHFWQEVWDFCGVKGDFQGPITTCPPQSQTPAKDTQWFPHTTLNFAENLLSNWERHAAADAIIFHCEGEPSRRQHLSWQQLYWQTSQFAAYLAAKGIKQGDVIAAYSPNLPQTIVAMLAATSLGAIWTSTSPDFGVDSVVERFGQTKPKLLICADGYFYNGKTHNSLDKVEAMLEQLPSVRDLVIIPYTQTLDELTAQPAGPAKAIQPTPAHGETAYWPQILERFAPQSLTFTPVPFNHPLYILYSSGTTGQPKCIVHSTGGTLLNHLKEHQLHSNIKPGDRLFYFTTCGWMMWNWMVSGLASGAGLVLYDGSPFYPDGNVLWNMAEQESVSLFGTSAKYLEALEKQGYQPATTHVLPALKTLCSTGSVLAPEQFDYVYQSIKPDLQLASISGGTDICGCFAIGNPLNPVYRGECQGRALGMDVRVFDDKGRSLYQQQGELVCCNSFPNQPVGFWNDPDGSRYHQAYWDTFPNVWHHGDFVALSETGGLIFFGRSDAVLNPGGVRIGTAEIYRQVNPLPEVLDSIVIGQNWQNDVRVVLFIQLAEGYALDESLKQTICRQIREHCSPRHVPAVILAVDDIPRTKSGKLVELAVRNVVHHQPVKNVGALANPQALEAFKNRPELQDHPK</sequence>
<dbReference type="PROSITE" id="PS00455">
    <property type="entry name" value="AMP_BINDING"/>
    <property type="match status" value="1"/>
</dbReference>
<dbReference type="InterPro" id="IPR045851">
    <property type="entry name" value="AMP-bd_C_sf"/>
</dbReference>
<dbReference type="RefSeq" id="WP_255391730.1">
    <property type="nucleotide sequence ID" value="NZ_CP101509.1"/>
</dbReference>
<organism evidence="7 8">
    <name type="scientific">Photobacterium atrarenae</name>
    <dbReference type="NCBI Taxonomy" id="865757"/>
    <lineage>
        <taxon>Bacteria</taxon>
        <taxon>Pseudomonadati</taxon>
        <taxon>Pseudomonadota</taxon>
        <taxon>Gammaproteobacteria</taxon>
        <taxon>Vibrionales</taxon>
        <taxon>Vibrionaceae</taxon>
        <taxon>Photobacterium</taxon>
    </lineage>
</organism>
<evidence type="ECO:0000313" key="7">
    <source>
        <dbReference type="EMBL" id="UTV30378.1"/>
    </source>
</evidence>
<evidence type="ECO:0000256" key="3">
    <source>
        <dbReference type="ARBA" id="ARBA00022741"/>
    </source>
</evidence>
<dbReference type="Gene3D" id="3.30.300.30">
    <property type="match status" value="1"/>
</dbReference>